<dbReference type="EMBL" id="JYKN01003264">
    <property type="protein sequence ID" value="KKK13294.1"/>
    <property type="molecule type" value="Genomic_DNA"/>
</dbReference>
<dbReference type="SFLD" id="SFLDG00358">
    <property type="entry name" value="Main_(cytGST)"/>
    <property type="match status" value="1"/>
</dbReference>
<dbReference type="InterPro" id="IPR036249">
    <property type="entry name" value="Thioredoxin-like_sf"/>
</dbReference>
<dbReference type="InterPro" id="IPR036282">
    <property type="entry name" value="Glutathione-S-Trfase_C_sf"/>
</dbReference>
<dbReference type="Gene3D" id="1.20.1050.10">
    <property type="match status" value="1"/>
</dbReference>
<dbReference type="Pfam" id="PF00043">
    <property type="entry name" value="GST_C"/>
    <property type="match status" value="1"/>
</dbReference>
<feature type="domain" description="GST N-terminal" evidence="3">
    <location>
        <begin position="3"/>
        <end position="84"/>
    </location>
</feature>
<protein>
    <recommendedName>
        <fullName evidence="7">Translation elongation factor eEF-1B gamma subunit</fullName>
    </recommendedName>
</protein>
<dbReference type="GO" id="GO:0006414">
    <property type="term" value="P:translational elongation"/>
    <property type="evidence" value="ECO:0007669"/>
    <property type="project" value="TreeGrafter"/>
</dbReference>
<dbReference type="PROSITE" id="PS50404">
    <property type="entry name" value="GST_NTER"/>
    <property type="match status" value="1"/>
</dbReference>
<dbReference type="PANTHER" id="PTHR43986:SF10">
    <property type="entry name" value="ELONGATION FACTOR EEF-1B GAMMA SUBUNIT, PUTATIVE (AFU_ORTHOLOGUE AFUA_1G17120)-RELATED"/>
    <property type="match status" value="1"/>
</dbReference>
<evidence type="ECO:0000256" key="2">
    <source>
        <dbReference type="RuleBase" id="RU003494"/>
    </source>
</evidence>
<dbReference type="InterPro" id="IPR040079">
    <property type="entry name" value="Glutathione_S-Trfase"/>
</dbReference>
<dbReference type="OrthoDB" id="249703at2759"/>
<evidence type="ECO:0000313" key="6">
    <source>
        <dbReference type="Proteomes" id="UP000034947"/>
    </source>
</evidence>
<dbReference type="GO" id="GO:0005737">
    <property type="term" value="C:cytoplasm"/>
    <property type="evidence" value="ECO:0007669"/>
    <property type="project" value="TreeGrafter"/>
</dbReference>
<dbReference type="SFLD" id="SFLDS00019">
    <property type="entry name" value="Glutathione_Transferase_(cytos"/>
    <property type="match status" value="1"/>
</dbReference>
<dbReference type="VEuPathDB" id="FungiDB:P175DRAFT_0431584"/>
<accession>A0A0F8U0M8</accession>
<dbReference type="Pfam" id="PF02798">
    <property type="entry name" value="GST_N"/>
    <property type="match status" value="1"/>
</dbReference>
<keyword evidence="6" id="KW-1185">Reference proteome</keyword>
<dbReference type="InterPro" id="IPR004046">
    <property type="entry name" value="GST_C"/>
</dbReference>
<feature type="domain" description="GST C-terminal" evidence="4">
    <location>
        <begin position="90"/>
        <end position="220"/>
    </location>
</feature>
<comment type="similarity">
    <text evidence="1 2">Belongs to the GST superfamily.</text>
</comment>
<dbReference type="InterPro" id="IPR010987">
    <property type="entry name" value="Glutathione-S-Trfase_C-like"/>
</dbReference>
<dbReference type="SUPFAM" id="SSF47616">
    <property type="entry name" value="GST C-terminal domain-like"/>
    <property type="match status" value="1"/>
</dbReference>
<evidence type="ECO:0000259" key="4">
    <source>
        <dbReference type="PROSITE" id="PS50405"/>
    </source>
</evidence>
<proteinExistence type="inferred from homology"/>
<organism evidence="5 6">
    <name type="scientific">Aspergillus ochraceoroseus</name>
    <dbReference type="NCBI Taxonomy" id="138278"/>
    <lineage>
        <taxon>Eukaryota</taxon>
        <taxon>Fungi</taxon>
        <taxon>Dikarya</taxon>
        <taxon>Ascomycota</taxon>
        <taxon>Pezizomycotina</taxon>
        <taxon>Eurotiomycetes</taxon>
        <taxon>Eurotiomycetidae</taxon>
        <taxon>Eurotiales</taxon>
        <taxon>Aspergillaceae</taxon>
        <taxon>Aspergillus</taxon>
        <taxon>Aspergillus subgen. Nidulantes</taxon>
    </lineage>
</organism>
<reference evidence="5 6" key="1">
    <citation type="submission" date="2015-02" db="EMBL/GenBank/DDBJ databases">
        <title>Draft Genome Sequences of Two Closely-Related Aflatoxigenic Aspergillus Species Obtained from the Cote d'Ivoire.</title>
        <authorList>
            <person name="Moore G.G."/>
            <person name="Beltz S.B."/>
            <person name="Mack B.M."/>
        </authorList>
    </citation>
    <scope>NUCLEOTIDE SEQUENCE [LARGE SCALE GENOMIC DNA]</scope>
    <source>
        <strain evidence="5 6">SRRC1432</strain>
    </source>
</reference>
<dbReference type="FunFam" id="1.20.1050.10:FF:000006">
    <property type="entry name" value="Elongation factor 1 gamma"/>
    <property type="match status" value="1"/>
</dbReference>
<dbReference type="CDD" id="cd03044">
    <property type="entry name" value="GST_N_EF1Bgamma"/>
    <property type="match status" value="1"/>
</dbReference>
<dbReference type="CDD" id="cd03181">
    <property type="entry name" value="GST_C_EF1Bgamma_like"/>
    <property type="match status" value="1"/>
</dbReference>
<dbReference type="InterPro" id="IPR050802">
    <property type="entry name" value="EF-GSTs"/>
</dbReference>
<dbReference type="PROSITE" id="PS50405">
    <property type="entry name" value="GST_CTER"/>
    <property type="match status" value="1"/>
</dbReference>
<dbReference type="Gene3D" id="3.40.30.10">
    <property type="entry name" value="Glutaredoxin"/>
    <property type="match status" value="1"/>
</dbReference>
<dbReference type="AlphaFoldDB" id="A0A0F8U0M8"/>
<sequence>MAPFGTIYSYPNNPRVGKVLAVANLNNLEIEVPPFQMGVTNRTPEFLAKFPMGKVPAFSAADGTNIFESDAIAQFVAESGPAAGQLVGSTPAERAVIRQWIAMADNEIGLNIVLLVLPRIGVSKFDEATEAAALERLERGLACLDKHLAGSTWIAPQEKLSLADITLAAALSWGYAMIIDAEMRAKYPALLAWYKKTMDSEGVKGAFGELKFIEKREIPQ</sequence>
<gene>
    <name evidence="5" type="ORF">AOCH_003605</name>
</gene>
<dbReference type="Proteomes" id="UP000034947">
    <property type="component" value="Unassembled WGS sequence"/>
</dbReference>
<evidence type="ECO:0000259" key="3">
    <source>
        <dbReference type="PROSITE" id="PS50404"/>
    </source>
</evidence>
<evidence type="ECO:0008006" key="7">
    <source>
        <dbReference type="Google" id="ProtNLM"/>
    </source>
</evidence>
<comment type="caution">
    <text evidence="5">The sequence shown here is derived from an EMBL/GenBank/DDBJ whole genome shotgun (WGS) entry which is preliminary data.</text>
</comment>
<dbReference type="FunFam" id="3.40.30.10:FF:000148">
    <property type="entry name" value="Elongation factor 1B gamma"/>
    <property type="match status" value="1"/>
</dbReference>
<evidence type="ECO:0000313" key="5">
    <source>
        <dbReference type="EMBL" id="KKK13294.1"/>
    </source>
</evidence>
<dbReference type="PANTHER" id="PTHR43986">
    <property type="entry name" value="ELONGATION FACTOR 1-GAMMA"/>
    <property type="match status" value="1"/>
</dbReference>
<name>A0A0F8U0M8_9EURO</name>
<dbReference type="InterPro" id="IPR004045">
    <property type="entry name" value="Glutathione_S-Trfase_N"/>
</dbReference>
<dbReference type="GO" id="GO:0005634">
    <property type="term" value="C:nucleus"/>
    <property type="evidence" value="ECO:0007669"/>
    <property type="project" value="TreeGrafter"/>
</dbReference>
<evidence type="ECO:0000256" key="1">
    <source>
        <dbReference type="ARBA" id="ARBA00007409"/>
    </source>
</evidence>
<dbReference type="SUPFAM" id="SSF52833">
    <property type="entry name" value="Thioredoxin-like"/>
    <property type="match status" value="1"/>
</dbReference>